<dbReference type="Proteomes" id="UP000492821">
    <property type="component" value="Unassembled WGS sequence"/>
</dbReference>
<accession>A0A7E4VSF8</accession>
<dbReference type="WBParaSite" id="Pan_g24001.t1">
    <property type="protein sequence ID" value="Pan_g24001.t1"/>
    <property type="gene ID" value="Pan_g24001"/>
</dbReference>
<evidence type="ECO:0000313" key="2">
    <source>
        <dbReference type="WBParaSite" id="Pan_g24001.t1"/>
    </source>
</evidence>
<keyword evidence="1" id="KW-1185">Reference proteome</keyword>
<reference evidence="2" key="2">
    <citation type="submission" date="2020-10" db="UniProtKB">
        <authorList>
            <consortium name="WormBaseParasite"/>
        </authorList>
    </citation>
    <scope>IDENTIFICATION</scope>
</reference>
<dbReference type="AlphaFoldDB" id="A0A7E4VSF8"/>
<reference evidence="1" key="1">
    <citation type="journal article" date="2013" name="Genetics">
        <title>The draft genome and transcriptome of Panagrellus redivivus are shaped by the harsh demands of a free-living lifestyle.</title>
        <authorList>
            <person name="Srinivasan J."/>
            <person name="Dillman A.R."/>
            <person name="Macchietto M.G."/>
            <person name="Heikkinen L."/>
            <person name="Lakso M."/>
            <person name="Fracchia K.M."/>
            <person name="Antoshechkin I."/>
            <person name="Mortazavi A."/>
            <person name="Wong G."/>
            <person name="Sternberg P.W."/>
        </authorList>
    </citation>
    <scope>NUCLEOTIDE SEQUENCE [LARGE SCALE GENOMIC DNA]</scope>
    <source>
        <strain evidence="1">MT8872</strain>
    </source>
</reference>
<proteinExistence type="predicted"/>
<sequence length="105" mass="12057">MNEEECCGALILIAYDESDNAFNPRASFVDSEQRSVTMYPGAGCNCRCDFPYPERFHMMQNINARITPVSSKNRKPPTDSTLSLDWHCVWYRTVKIQRTLAKTSE</sequence>
<name>A0A7E4VSF8_PANRE</name>
<protein>
    <submittedName>
        <fullName evidence="2">TGF_BETA_2 domain-containing protein</fullName>
    </submittedName>
</protein>
<organism evidence="1 2">
    <name type="scientific">Panagrellus redivivus</name>
    <name type="common">Microworm</name>
    <dbReference type="NCBI Taxonomy" id="6233"/>
    <lineage>
        <taxon>Eukaryota</taxon>
        <taxon>Metazoa</taxon>
        <taxon>Ecdysozoa</taxon>
        <taxon>Nematoda</taxon>
        <taxon>Chromadorea</taxon>
        <taxon>Rhabditida</taxon>
        <taxon>Tylenchina</taxon>
        <taxon>Panagrolaimomorpha</taxon>
        <taxon>Panagrolaimoidea</taxon>
        <taxon>Panagrolaimidae</taxon>
        <taxon>Panagrellus</taxon>
    </lineage>
</organism>
<evidence type="ECO:0000313" key="1">
    <source>
        <dbReference type="Proteomes" id="UP000492821"/>
    </source>
</evidence>